<evidence type="ECO:0000256" key="2">
    <source>
        <dbReference type="ARBA" id="ARBA00022833"/>
    </source>
</evidence>
<dbReference type="PANTHER" id="PTHR35805:SF1">
    <property type="entry name" value="ASPARTATE CARBAMOYLTRANSFERASE REGULATORY CHAIN"/>
    <property type="match status" value="1"/>
</dbReference>
<sequence>MLTINSIKNGVVIDHIKSGHGIRIFKYLGLDSVDYRVALIMNAESEKLGKKDIIKIENTIDIDFTVLGFIDPDITIDVIRNEKIDKKIKLQLPQTIENIIKCKNPRCITSVEDYVTHEFYLVDAEKGEYRCKYCDEIYENDK</sequence>
<dbReference type="InterPro" id="IPR036793">
    <property type="entry name" value="Asp_carbatrfase_reg_N_sf"/>
</dbReference>
<dbReference type="Pfam" id="PF02748">
    <property type="entry name" value="PyrI_C"/>
    <property type="match status" value="1"/>
</dbReference>
<evidence type="ECO:0000256" key="1">
    <source>
        <dbReference type="ARBA" id="ARBA00022723"/>
    </source>
</evidence>
<comment type="caution">
    <text evidence="6">The sequence shown here is derived from an EMBL/GenBank/DDBJ whole genome shotgun (WGS) entry which is preliminary data.</text>
</comment>
<keyword evidence="3" id="KW-0665">Pyrimidine biosynthesis</keyword>
<keyword evidence="7" id="KW-1185">Reference proteome</keyword>
<dbReference type="NCBIfam" id="NF002063">
    <property type="entry name" value="PRK00893.1-3"/>
    <property type="match status" value="1"/>
</dbReference>
<dbReference type="Pfam" id="PF01948">
    <property type="entry name" value="PyrI"/>
    <property type="match status" value="1"/>
</dbReference>
<feature type="domain" description="Aspartate carbamoyltransferase regulatory subunit N-terminal" evidence="4">
    <location>
        <begin position="2"/>
        <end position="91"/>
    </location>
</feature>
<proteinExistence type="predicted"/>
<name>A0ABP3V4Z1_9CLOT</name>
<dbReference type="SUPFAM" id="SSF54893">
    <property type="entry name" value="Aspartate carbamoyltransferase, Regulatory-chain, N-terminal domain"/>
    <property type="match status" value="1"/>
</dbReference>
<dbReference type="RefSeq" id="WP_343764540.1">
    <property type="nucleotide sequence ID" value="NZ_BAAACG010000019.1"/>
</dbReference>
<dbReference type="InterPro" id="IPR036792">
    <property type="entry name" value="Asp_carbatrfase_reg_C_sf"/>
</dbReference>
<accession>A0ABP3V4Z1</accession>
<evidence type="ECO:0000259" key="4">
    <source>
        <dbReference type="Pfam" id="PF01948"/>
    </source>
</evidence>
<feature type="domain" description="Aspartate carbamoyltransferase regulatory subunit C-terminal" evidence="5">
    <location>
        <begin position="95"/>
        <end position="141"/>
    </location>
</feature>
<dbReference type="SUPFAM" id="SSF57825">
    <property type="entry name" value="Aspartate carbamoyltransferase, Regulatory-chain, C-terminal domain"/>
    <property type="match status" value="1"/>
</dbReference>
<dbReference type="InterPro" id="IPR020542">
    <property type="entry name" value="Asp_carbamoyltrfase_reg_C"/>
</dbReference>
<dbReference type="Gene3D" id="3.30.70.140">
    <property type="entry name" value="Aspartate carbamoyltransferase regulatory subunit, N-terminal domain"/>
    <property type="match status" value="1"/>
</dbReference>
<evidence type="ECO:0000313" key="7">
    <source>
        <dbReference type="Proteomes" id="UP001501510"/>
    </source>
</evidence>
<organism evidence="6 7">
    <name type="scientific">Clostridium oceanicum</name>
    <dbReference type="NCBI Taxonomy" id="1543"/>
    <lineage>
        <taxon>Bacteria</taxon>
        <taxon>Bacillati</taxon>
        <taxon>Bacillota</taxon>
        <taxon>Clostridia</taxon>
        <taxon>Eubacteriales</taxon>
        <taxon>Clostridiaceae</taxon>
        <taxon>Clostridium</taxon>
    </lineage>
</organism>
<keyword evidence="2" id="KW-0862">Zinc</keyword>
<dbReference type="Gene3D" id="2.30.30.20">
    <property type="entry name" value="Aspartate carbamoyltransferase regulatory subunit, C-terminal domain"/>
    <property type="match status" value="1"/>
</dbReference>
<evidence type="ECO:0000313" key="6">
    <source>
        <dbReference type="EMBL" id="GAA0748472.1"/>
    </source>
</evidence>
<dbReference type="EMBL" id="BAAACG010000019">
    <property type="protein sequence ID" value="GAA0748472.1"/>
    <property type="molecule type" value="Genomic_DNA"/>
</dbReference>
<dbReference type="PANTHER" id="PTHR35805">
    <property type="entry name" value="ASPARTATE CARBAMOYLTRANSFERASE REGULATORY CHAIN"/>
    <property type="match status" value="1"/>
</dbReference>
<dbReference type="Proteomes" id="UP001501510">
    <property type="component" value="Unassembled WGS sequence"/>
</dbReference>
<dbReference type="InterPro" id="IPR002801">
    <property type="entry name" value="Asp_carbamoylTrfase_reg"/>
</dbReference>
<evidence type="ECO:0000259" key="5">
    <source>
        <dbReference type="Pfam" id="PF02748"/>
    </source>
</evidence>
<protein>
    <submittedName>
        <fullName evidence="6">Aspartate carbamoyltransferase regulatory subunit</fullName>
    </submittedName>
</protein>
<keyword evidence="1" id="KW-0479">Metal-binding</keyword>
<gene>
    <name evidence="6" type="ORF">GCM10008906_38860</name>
</gene>
<reference evidence="7" key="1">
    <citation type="journal article" date="2019" name="Int. J. Syst. Evol. Microbiol.">
        <title>The Global Catalogue of Microorganisms (GCM) 10K type strain sequencing project: providing services to taxonomists for standard genome sequencing and annotation.</title>
        <authorList>
            <consortium name="The Broad Institute Genomics Platform"/>
            <consortium name="The Broad Institute Genome Sequencing Center for Infectious Disease"/>
            <person name="Wu L."/>
            <person name="Ma J."/>
        </authorList>
    </citation>
    <scope>NUCLEOTIDE SEQUENCE [LARGE SCALE GENOMIC DNA]</scope>
    <source>
        <strain evidence="7">JCM 1407</strain>
    </source>
</reference>
<evidence type="ECO:0000256" key="3">
    <source>
        <dbReference type="ARBA" id="ARBA00022975"/>
    </source>
</evidence>
<dbReference type="InterPro" id="IPR020545">
    <property type="entry name" value="Asp_carbamoyltransf_reg_N"/>
</dbReference>